<evidence type="ECO:0000313" key="4">
    <source>
        <dbReference type="Proteomes" id="UP000199662"/>
    </source>
</evidence>
<dbReference type="CDD" id="cd02038">
    <property type="entry name" value="FlhG-like"/>
    <property type="match status" value="1"/>
</dbReference>
<sequence length="301" mass="33252">MHDQAAMLRKLVESKQSFNQQAIFENIPELNLNDQKTRIIAVTSGKGGVGKTNLTVNLAISLSMIGKKVLIIDADLGMANVDVVLGAVAKYNLMHLLRDDITIRDVLSAGPYGVNFISGGSGIEQLTNLSETDRKKIMGKLYDCDKFADIILVDTGAGLGHNVLDFLVAADEVVLVTTPEPTAMTDAYAVMKAYSIYAAQRNIKLVVNRVYDEYEGKDVILKLVKTARRFLNLDVEVLGEIYEDRNMMNAVKRQNPLMISYPNTLAAKCIRAIAISLLHGGTITITRGWKNFLQKFIVFPR</sequence>
<dbReference type="EMBL" id="FNZK01000012">
    <property type="protein sequence ID" value="SEJ62993.1"/>
    <property type="molecule type" value="Genomic_DNA"/>
</dbReference>
<dbReference type="Proteomes" id="UP000199662">
    <property type="component" value="Unassembled WGS sequence"/>
</dbReference>
<organism evidence="3 4">
    <name type="scientific">Propionispira arboris</name>
    <dbReference type="NCBI Taxonomy" id="84035"/>
    <lineage>
        <taxon>Bacteria</taxon>
        <taxon>Bacillati</taxon>
        <taxon>Bacillota</taxon>
        <taxon>Negativicutes</taxon>
        <taxon>Selenomonadales</taxon>
        <taxon>Selenomonadaceae</taxon>
        <taxon>Propionispira</taxon>
    </lineage>
</organism>
<evidence type="ECO:0000313" key="3">
    <source>
        <dbReference type="EMBL" id="SEJ62993.1"/>
    </source>
</evidence>
<name>A0A1H7ABH5_9FIRM</name>
<dbReference type="PIRSF" id="PIRSF003092">
    <property type="entry name" value="MinD"/>
    <property type="match status" value="1"/>
</dbReference>
<dbReference type="Pfam" id="PF10609">
    <property type="entry name" value="ParA"/>
    <property type="match status" value="1"/>
</dbReference>
<dbReference type="GO" id="GO:0009898">
    <property type="term" value="C:cytoplasmic side of plasma membrane"/>
    <property type="evidence" value="ECO:0007669"/>
    <property type="project" value="TreeGrafter"/>
</dbReference>
<proteinExistence type="predicted"/>
<dbReference type="InterPro" id="IPR033875">
    <property type="entry name" value="FlhG"/>
</dbReference>
<dbReference type="GO" id="GO:0005524">
    <property type="term" value="F:ATP binding"/>
    <property type="evidence" value="ECO:0007669"/>
    <property type="project" value="UniProtKB-KW"/>
</dbReference>
<keyword evidence="4" id="KW-1185">Reference proteome</keyword>
<dbReference type="GO" id="GO:0051782">
    <property type="term" value="P:negative regulation of cell division"/>
    <property type="evidence" value="ECO:0007669"/>
    <property type="project" value="TreeGrafter"/>
</dbReference>
<dbReference type="AlphaFoldDB" id="A0A1H7ABH5"/>
<accession>A0A1H7ABH5</accession>
<protein>
    <submittedName>
        <fullName evidence="3">Flagellar biosynthesis protein FlhG</fullName>
    </submittedName>
</protein>
<dbReference type="GO" id="GO:0016887">
    <property type="term" value="F:ATP hydrolysis activity"/>
    <property type="evidence" value="ECO:0007669"/>
    <property type="project" value="TreeGrafter"/>
</dbReference>
<keyword evidence="3" id="KW-0969">Cilium</keyword>
<dbReference type="Gene3D" id="3.40.50.300">
    <property type="entry name" value="P-loop containing nucleotide triphosphate hydrolases"/>
    <property type="match status" value="1"/>
</dbReference>
<keyword evidence="2" id="KW-0067">ATP-binding</keyword>
<dbReference type="PANTHER" id="PTHR43384">
    <property type="entry name" value="SEPTUM SITE-DETERMINING PROTEIN MIND HOMOLOG, CHLOROPLASTIC-RELATED"/>
    <property type="match status" value="1"/>
</dbReference>
<evidence type="ECO:0000256" key="1">
    <source>
        <dbReference type="ARBA" id="ARBA00022741"/>
    </source>
</evidence>
<gene>
    <name evidence="3" type="ORF">SAMN05660742_11255</name>
</gene>
<dbReference type="STRING" id="84035.SAMN05660742_11255"/>
<dbReference type="SUPFAM" id="SSF52540">
    <property type="entry name" value="P-loop containing nucleoside triphosphate hydrolases"/>
    <property type="match status" value="1"/>
</dbReference>
<dbReference type="InterPro" id="IPR050625">
    <property type="entry name" value="ParA/MinD_ATPase"/>
</dbReference>
<reference evidence="3 4" key="1">
    <citation type="submission" date="2016-10" db="EMBL/GenBank/DDBJ databases">
        <authorList>
            <person name="de Groot N.N."/>
        </authorList>
    </citation>
    <scope>NUCLEOTIDE SEQUENCE [LARGE SCALE GENOMIC DNA]</scope>
    <source>
        <strain evidence="3 4">DSM 2179</strain>
    </source>
</reference>
<dbReference type="RefSeq" id="WP_091832183.1">
    <property type="nucleotide sequence ID" value="NZ_FNZK01000012.1"/>
</dbReference>
<keyword evidence="3" id="KW-0282">Flagellum</keyword>
<dbReference type="InterPro" id="IPR027417">
    <property type="entry name" value="P-loop_NTPase"/>
</dbReference>
<dbReference type="InterPro" id="IPR025501">
    <property type="entry name" value="MinD_FleN"/>
</dbReference>
<keyword evidence="1" id="KW-0547">Nucleotide-binding</keyword>
<evidence type="ECO:0000256" key="2">
    <source>
        <dbReference type="ARBA" id="ARBA00022840"/>
    </source>
</evidence>
<keyword evidence="3" id="KW-0966">Cell projection</keyword>
<dbReference type="GO" id="GO:0005829">
    <property type="term" value="C:cytosol"/>
    <property type="evidence" value="ECO:0007669"/>
    <property type="project" value="TreeGrafter"/>
</dbReference>
<dbReference type="InterPro" id="IPR033756">
    <property type="entry name" value="YlxH/NBP35"/>
</dbReference>
<dbReference type="PANTHER" id="PTHR43384:SF4">
    <property type="entry name" value="CELLULOSE BIOSYNTHESIS PROTEIN BCSQ-RELATED"/>
    <property type="match status" value="1"/>
</dbReference>